<protein>
    <submittedName>
        <fullName evidence="2">Uncharacterized protein</fullName>
    </submittedName>
</protein>
<accession>A0ABQ9VEH8</accession>
<feature type="region of interest" description="Disordered" evidence="1">
    <location>
        <begin position="50"/>
        <end position="91"/>
    </location>
</feature>
<gene>
    <name evidence="2" type="ORF">P7K49_012958</name>
</gene>
<organism evidence="2 3">
    <name type="scientific">Saguinus oedipus</name>
    <name type="common">Cotton-top tamarin</name>
    <name type="synonym">Oedipomidas oedipus</name>
    <dbReference type="NCBI Taxonomy" id="9490"/>
    <lineage>
        <taxon>Eukaryota</taxon>
        <taxon>Metazoa</taxon>
        <taxon>Chordata</taxon>
        <taxon>Craniata</taxon>
        <taxon>Vertebrata</taxon>
        <taxon>Euteleostomi</taxon>
        <taxon>Mammalia</taxon>
        <taxon>Eutheria</taxon>
        <taxon>Euarchontoglires</taxon>
        <taxon>Primates</taxon>
        <taxon>Haplorrhini</taxon>
        <taxon>Platyrrhini</taxon>
        <taxon>Cebidae</taxon>
        <taxon>Callitrichinae</taxon>
        <taxon>Saguinus</taxon>
    </lineage>
</organism>
<feature type="compositionally biased region" description="Basic and acidic residues" evidence="1">
    <location>
        <begin position="74"/>
        <end position="84"/>
    </location>
</feature>
<name>A0ABQ9VEH8_SAGOE</name>
<dbReference type="Proteomes" id="UP001266305">
    <property type="component" value="Unassembled WGS sequence"/>
</dbReference>
<keyword evidence="3" id="KW-1185">Reference proteome</keyword>
<sequence>TRAPGAFANRRRGVRTLDGSGVTTSVTLADQKTVERHGCGFSSCHCLSHGHQKVPPLSSSSGEMAPELAGNLLDAEHRARKAEASPHTQLV</sequence>
<dbReference type="EMBL" id="JASSZA010000006">
    <property type="protein sequence ID" value="KAK2107793.1"/>
    <property type="molecule type" value="Genomic_DNA"/>
</dbReference>
<evidence type="ECO:0000313" key="3">
    <source>
        <dbReference type="Proteomes" id="UP001266305"/>
    </source>
</evidence>
<evidence type="ECO:0000256" key="1">
    <source>
        <dbReference type="SAM" id="MobiDB-lite"/>
    </source>
</evidence>
<comment type="caution">
    <text evidence="2">The sequence shown here is derived from an EMBL/GenBank/DDBJ whole genome shotgun (WGS) entry which is preliminary data.</text>
</comment>
<proteinExistence type="predicted"/>
<reference evidence="2 3" key="1">
    <citation type="submission" date="2023-05" db="EMBL/GenBank/DDBJ databases">
        <title>B98-5 Cell Line De Novo Hybrid Assembly: An Optical Mapping Approach.</title>
        <authorList>
            <person name="Kananen K."/>
            <person name="Auerbach J.A."/>
            <person name="Kautto E."/>
            <person name="Blachly J.S."/>
        </authorList>
    </citation>
    <scope>NUCLEOTIDE SEQUENCE [LARGE SCALE GENOMIC DNA]</scope>
    <source>
        <strain evidence="2">B95-8</strain>
        <tissue evidence="2">Cell line</tissue>
    </source>
</reference>
<evidence type="ECO:0000313" key="2">
    <source>
        <dbReference type="EMBL" id="KAK2107793.1"/>
    </source>
</evidence>
<feature type="non-terminal residue" evidence="2">
    <location>
        <position position="1"/>
    </location>
</feature>